<reference evidence="1 2" key="1">
    <citation type="submission" date="2023-11" db="EMBL/GenBank/DDBJ databases">
        <title>Halocaridina rubra genome assembly.</title>
        <authorList>
            <person name="Smith C."/>
        </authorList>
    </citation>
    <scope>NUCLEOTIDE SEQUENCE [LARGE SCALE GENOMIC DNA]</scope>
    <source>
        <strain evidence="1">EP-1</strain>
        <tissue evidence="1">Whole</tissue>
    </source>
</reference>
<evidence type="ECO:0000313" key="1">
    <source>
        <dbReference type="EMBL" id="KAK7063069.1"/>
    </source>
</evidence>
<accession>A0AAN9A023</accession>
<comment type="caution">
    <text evidence="1">The sequence shown here is derived from an EMBL/GenBank/DDBJ whole genome shotgun (WGS) entry which is preliminary data.</text>
</comment>
<proteinExistence type="predicted"/>
<dbReference type="Proteomes" id="UP001381693">
    <property type="component" value="Unassembled WGS sequence"/>
</dbReference>
<protein>
    <submittedName>
        <fullName evidence="1">Uncharacterized protein</fullName>
    </submittedName>
</protein>
<organism evidence="1 2">
    <name type="scientific">Halocaridina rubra</name>
    <name type="common">Hawaiian red shrimp</name>
    <dbReference type="NCBI Taxonomy" id="373956"/>
    <lineage>
        <taxon>Eukaryota</taxon>
        <taxon>Metazoa</taxon>
        <taxon>Ecdysozoa</taxon>
        <taxon>Arthropoda</taxon>
        <taxon>Crustacea</taxon>
        <taxon>Multicrustacea</taxon>
        <taxon>Malacostraca</taxon>
        <taxon>Eumalacostraca</taxon>
        <taxon>Eucarida</taxon>
        <taxon>Decapoda</taxon>
        <taxon>Pleocyemata</taxon>
        <taxon>Caridea</taxon>
        <taxon>Atyoidea</taxon>
        <taxon>Atyidae</taxon>
        <taxon>Halocaridina</taxon>
    </lineage>
</organism>
<evidence type="ECO:0000313" key="2">
    <source>
        <dbReference type="Proteomes" id="UP001381693"/>
    </source>
</evidence>
<dbReference type="AlphaFoldDB" id="A0AAN9A023"/>
<name>A0AAN9A023_HALRR</name>
<dbReference type="EMBL" id="JAXCGZ010020962">
    <property type="protein sequence ID" value="KAK7063069.1"/>
    <property type="molecule type" value="Genomic_DNA"/>
</dbReference>
<sequence length="193" mass="21207">MGSRHSRQELPFARFPGWEKSNNSSFNAWSHPPRYAPLGIKTSQGTKAAKQVMVSKGITFPASPSSLLIIRQQHATLTVLVINELAADTTSTNSSHARTNATGGSRGGQKKLRYLVMGMRSLVGGSCITIIYSHHYLDDIMDLDMHSAEEQTCTTHHPAIVHCHAKSSFSYSAGIPREPNARCWRHTIGKGHE</sequence>
<keyword evidence="2" id="KW-1185">Reference proteome</keyword>
<gene>
    <name evidence="1" type="ORF">SK128_023884</name>
</gene>